<organism evidence="1 2">
    <name type="scientific">Sphingomicrobium lutaoense</name>
    <dbReference type="NCBI Taxonomy" id="515949"/>
    <lineage>
        <taxon>Bacteria</taxon>
        <taxon>Pseudomonadati</taxon>
        <taxon>Pseudomonadota</taxon>
        <taxon>Alphaproteobacteria</taxon>
        <taxon>Sphingomonadales</taxon>
        <taxon>Sphingomonadaceae</taxon>
        <taxon>Sphingomicrobium</taxon>
    </lineage>
</organism>
<dbReference type="Pfam" id="PF11730">
    <property type="entry name" value="DUF3297"/>
    <property type="match status" value="1"/>
</dbReference>
<dbReference type="RefSeq" id="WP_183932488.1">
    <property type="nucleotide sequence ID" value="NZ_JACICF010000001.1"/>
</dbReference>
<protein>
    <recommendedName>
        <fullName evidence="3">Glutathione peroxidase</fullName>
    </recommendedName>
</protein>
<dbReference type="AlphaFoldDB" id="A0A839YXG5"/>
<name>A0A839YXG5_9SPHN</name>
<evidence type="ECO:0000313" key="1">
    <source>
        <dbReference type="EMBL" id="MBB3763170.1"/>
    </source>
</evidence>
<evidence type="ECO:0008006" key="3">
    <source>
        <dbReference type="Google" id="ProtNLM"/>
    </source>
</evidence>
<gene>
    <name evidence="1" type="ORF">FHS50_000193</name>
</gene>
<sequence length="86" mass="9866">MTEKKNALPDRLSMDPRSEYFDAELLERGVGILFNGVEKVNVEEYCMSEGWIRIAAGKSRDRYGNPMTIKLKGKVEPFLEEDRPAE</sequence>
<accession>A0A839YXG5</accession>
<dbReference type="InterPro" id="IPR021724">
    <property type="entry name" value="DUF3297"/>
</dbReference>
<proteinExistence type="predicted"/>
<reference evidence="1 2" key="1">
    <citation type="submission" date="2020-08" db="EMBL/GenBank/DDBJ databases">
        <title>Genomic Encyclopedia of Type Strains, Phase IV (KMG-IV): sequencing the most valuable type-strain genomes for metagenomic binning, comparative biology and taxonomic classification.</title>
        <authorList>
            <person name="Goeker M."/>
        </authorList>
    </citation>
    <scope>NUCLEOTIDE SEQUENCE [LARGE SCALE GENOMIC DNA]</scope>
    <source>
        <strain evidence="1 2">DSM 24194</strain>
    </source>
</reference>
<comment type="caution">
    <text evidence="1">The sequence shown here is derived from an EMBL/GenBank/DDBJ whole genome shotgun (WGS) entry which is preliminary data.</text>
</comment>
<dbReference type="Proteomes" id="UP000578569">
    <property type="component" value="Unassembled WGS sequence"/>
</dbReference>
<evidence type="ECO:0000313" key="2">
    <source>
        <dbReference type="Proteomes" id="UP000578569"/>
    </source>
</evidence>
<keyword evidence="2" id="KW-1185">Reference proteome</keyword>
<dbReference type="EMBL" id="JACICF010000001">
    <property type="protein sequence ID" value="MBB3763170.1"/>
    <property type="molecule type" value="Genomic_DNA"/>
</dbReference>